<dbReference type="EMBL" id="DUGH01000015">
    <property type="protein sequence ID" value="HIH15903.1"/>
    <property type="molecule type" value="Genomic_DNA"/>
</dbReference>
<evidence type="ECO:0000256" key="1">
    <source>
        <dbReference type="ARBA" id="ARBA00022679"/>
    </source>
</evidence>
<reference evidence="5" key="2">
    <citation type="submission" date="2021-03" db="EMBL/GenBank/DDBJ databases">
        <authorList>
            <person name="Jaffe A."/>
        </authorList>
    </citation>
    <scope>NUCLEOTIDE SEQUENCE</scope>
    <source>
        <strain evidence="5">RIFCSPLOWO2_01_FULL_58_19</strain>
    </source>
</reference>
<keyword evidence="2" id="KW-0012">Acyltransferase</keyword>
<dbReference type="Proteomes" id="UP000564964">
    <property type="component" value="Unassembled WGS sequence"/>
</dbReference>
<keyword evidence="1 4" id="KW-0808">Transferase</keyword>
<dbReference type="Proteomes" id="UP000678237">
    <property type="component" value="Unassembled WGS sequence"/>
</dbReference>
<evidence type="ECO:0000259" key="3">
    <source>
        <dbReference type="PROSITE" id="PS51186"/>
    </source>
</evidence>
<dbReference type="AlphaFoldDB" id="A0A7J4JDS0"/>
<dbReference type="Gene3D" id="3.40.630.30">
    <property type="match status" value="1"/>
</dbReference>
<dbReference type="InterPro" id="IPR050832">
    <property type="entry name" value="Bact_Acetyltransf"/>
</dbReference>
<comment type="caution">
    <text evidence="4">The sequence shown here is derived from an EMBL/GenBank/DDBJ whole genome shotgun (WGS) entry which is preliminary data.</text>
</comment>
<evidence type="ECO:0000313" key="5">
    <source>
        <dbReference type="EMBL" id="MBS3063783.1"/>
    </source>
</evidence>
<reference evidence="5" key="3">
    <citation type="submission" date="2021-05" db="EMBL/GenBank/DDBJ databases">
        <title>Protein family content uncovers lineage relationships and bacterial pathway maintenance mechanisms in DPANN archaea.</title>
        <authorList>
            <person name="Castelle C.J."/>
            <person name="Meheust R."/>
            <person name="Jaffe A.L."/>
            <person name="Seitz K."/>
            <person name="Gong X."/>
            <person name="Baker B.J."/>
            <person name="Banfield J.F."/>
        </authorList>
    </citation>
    <scope>NUCLEOTIDE SEQUENCE</scope>
    <source>
        <strain evidence="5">RIFCSPLOWO2_01_FULL_58_19</strain>
    </source>
</reference>
<protein>
    <submittedName>
        <fullName evidence="4">GNAT family N-acetyltransferase</fullName>
    </submittedName>
</protein>
<dbReference type="GO" id="GO:0016747">
    <property type="term" value="F:acyltransferase activity, transferring groups other than amino-acyl groups"/>
    <property type="evidence" value="ECO:0007669"/>
    <property type="project" value="InterPro"/>
</dbReference>
<evidence type="ECO:0000313" key="6">
    <source>
        <dbReference type="Proteomes" id="UP000564964"/>
    </source>
</evidence>
<dbReference type="PROSITE" id="PS51186">
    <property type="entry name" value="GNAT"/>
    <property type="match status" value="1"/>
</dbReference>
<evidence type="ECO:0000256" key="2">
    <source>
        <dbReference type="ARBA" id="ARBA00023315"/>
    </source>
</evidence>
<reference evidence="6" key="1">
    <citation type="journal article" date="2020" name="bioRxiv">
        <title>A rank-normalized archaeal taxonomy based on genome phylogeny resolves widespread incomplete and uneven classifications.</title>
        <authorList>
            <person name="Rinke C."/>
            <person name="Chuvochina M."/>
            <person name="Mussig A.J."/>
            <person name="Chaumeil P.-A."/>
            <person name="Waite D.W."/>
            <person name="Whitman W.B."/>
            <person name="Parks D.H."/>
            <person name="Hugenholtz P."/>
        </authorList>
    </citation>
    <scope>NUCLEOTIDE SEQUENCE [LARGE SCALE GENOMIC DNA]</scope>
</reference>
<gene>
    <name evidence="4" type="ORF">HA252_00675</name>
    <name evidence="5" type="ORF">J4203_08045</name>
</gene>
<dbReference type="SUPFAM" id="SSF55729">
    <property type="entry name" value="Acyl-CoA N-acyltransferases (Nat)"/>
    <property type="match status" value="1"/>
</dbReference>
<dbReference type="Pfam" id="PF00583">
    <property type="entry name" value="Acetyltransf_1"/>
    <property type="match status" value="1"/>
</dbReference>
<name>A0A7J4JDS0_9ARCH</name>
<proteinExistence type="predicted"/>
<dbReference type="EMBL" id="JAGVWE010000007">
    <property type="protein sequence ID" value="MBS3063783.1"/>
    <property type="molecule type" value="Genomic_DNA"/>
</dbReference>
<organism evidence="4 6">
    <name type="scientific">Candidatus Iainarchaeum sp</name>
    <dbReference type="NCBI Taxonomy" id="3101447"/>
    <lineage>
        <taxon>Archaea</taxon>
        <taxon>Candidatus Iainarchaeota</taxon>
        <taxon>Candidatus Iainarchaeia</taxon>
        <taxon>Candidatus Iainarchaeales</taxon>
        <taxon>Candidatus Iainarchaeaceae</taxon>
        <taxon>Candidatus Iainarchaeum</taxon>
    </lineage>
</organism>
<feature type="domain" description="N-acetyltransferase" evidence="3">
    <location>
        <begin position="1"/>
        <end position="147"/>
    </location>
</feature>
<evidence type="ECO:0000313" key="4">
    <source>
        <dbReference type="EMBL" id="HIH15903.1"/>
    </source>
</evidence>
<dbReference type="CDD" id="cd04301">
    <property type="entry name" value="NAT_SF"/>
    <property type="match status" value="1"/>
</dbReference>
<dbReference type="InterPro" id="IPR000182">
    <property type="entry name" value="GNAT_dom"/>
</dbReference>
<dbReference type="PANTHER" id="PTHR43877">
    <property type="entry name" value="AMINOALKYLPHOSPHONATE N-ACETYLTRANSFERASE-RELATED-RELATED"/>
    <property type="match status" value="1"/>
</dbReference>
<dbReference type="InterPro" id="IPR016181">
    <property type="entry name" value="Acyl_CoA_acyltransferase"/>
</dbReference>
<accession>A0A7J4JDS0</accession>
<sequence length="153" mass="17282">MTIQPAADTDLELISSLIRKEFPYTEATLDKLRQRLAGKKLFLFKQVEGGQLIGFIEVEALNMARARINGLVVREGFRGKGNAHALLQFAMDFIKQQGFKEITLLVRQSNEAAKKLYGEHGFAFLRPHAVKLVDEPVEEWYLSLFTEPPCGVC</sequence>